<evidence type="ECO:0008006" key="2">
    <source>
        <dbReference type="Google" id="ProtNLM"/>
    </source>
</evidence>
<name>A0A382Q846_9ZZZZ</name>
<dbReference type="AlphaFoldDB" id="A0A382Q846"/>
<gene>
    <name evidence="1" type="ORF">METZ01_LOCUS333526</name>
</gene>
<accession>A0A382Q846</accession>
<dbReference type="EMBL" id="UINC01112032">
    <property type="protein sequence ID" value="SVC80672.1"/>
    <property type="molecule type" value="Genomic_DNA"/>
</dbReference>
<organism evidence="1">
    <name type="scientific">marine metagenome</name>
    <dbReference type="NCBI Taxonomy" id="408172"/>
    <lineage>
        <taxon>unclassified sequences</taxon>
        <taxon>metagenomes</taxon>
        <taxon>ecological metagenomes</taxon>
    </lineage>
</organism>
<proteinExistence type="predicted"/>
<dbReference type="Pfam" id="PF16267">
    <property type="entry name" value="DUF4920"/>
    <property type="match status" value="1"/>
</dbReference>
<evidence type="ECO:0000313" key="1">
    <source>
        <dbReference type="EMBL" id="SVC80672.1"/>
    </source>
</evidence>
<protein>
    <recommendedName>
        <fullName evidence="2">DUF4920 domain-containing protein</fullName>
    </recommendedName>
</protein>
<dbReference type="InterPro" id="IPR032577">
    <property type="entry name" value="DUF4920"/>
</dbReference>
<reference evidence="1" key="1">
    <citation type="submission" date="2018-05" db="EMBL/GenBank/DDBJ databases">
        <authorList>
            <person name="Lanie J.A."/>
            <person name="Ng W.-L."/>
            <person name="Kazmierczak K.M."/>
            <person name="Andrzejewski T.M."/>
            <person name="Davidsen T.M."/>
            <person name="Wayne K.J."/>
            <person name="Tettelin H."/>
            <person name="Glass J.I."/>
            <person name="Rusch D."/>
            <person name="Podicherti R."/>
            <person name="Tsui H.-C.T."/>
            <person name="Winkler M.E."/>
        </authorList>
    </citation>
    <scope>NUCLEOTIDE SEQUENCE</scope>
</reference>
<sequence>MKKTFLFIPTLLIIVSTATGQSFNNYGENISPDITHAYSSVKASIQNESVDNVTLEGEIVQTCPKKGCWVRMKVSESDTLMVRFKDYGFFVPKEGMEKKKVIVKGKAYMDTMSVEMLRHYAEDAGNSEQEILKITEPQYIVNFLANGVLIEK</sequence>